<evidence type="ECO:0000259" key="2">
    <source>
        <dbReference type="SMART" id="SM00722"/>
    </source>
</evidence>
<dbReference type="Proteomes" id="UP000886251">
    <property type="component" value="Unassembled WGS sequence"/>
</dbReference>
<dbReference type="NCBIfam" id="TIGR04247">
    <property type="entry name" value="NosD_copper_fam"/>
    <property type="match status" value="1"/>
</dbReference>
<evidence type="ECO:0000256" key="1">
    <source>
        <dbReference type="SAM" id="Phobius"/>
    </source>
</evidence>
<dbReference type="InterPro" id="IPR007742">
    <property type="entry name" value="NosD_dom"/>
</dbReference>
<dbReference type="Gene3D" id="2.160.20.10">
    <property type="entry name" value="Single-stranded right-handed beta-helix, Pectin lyase-like"/>
    <property type="match status" value="2"/>
</dbReference>
<proteinExistence type="predicted"/>
<keyword evidence="1" id="KW-0472">Membrane</keyword>
<evidence type="ECO:0000313" key="3">
    <source>
        <dbReference type="EMBL" id="HEB96977.1"/>
    </source>
</evidence>
<feature type="transmembrane region" description="Helical" evidence="1">
    <location>
        <begin position="40"/>
        <end position="59"/>
    </location>
</feature>
<dbReference type="InterPro" id="IPR011050">
    <property type="entry name" value="Pectin_lyase_fold/virulence"/>
</dbReference>
<dbReference type="Pfam" id="PF05048">
    <property type="entry name" value="NosD"/>
    <property type="match status" value="1"/>
</dbReference>
<gene>
    <name evidence="3" type="primary">nosD</name>
    <name evidence="3" type="ORF">ENI96_11175</name>
</gene>
<keyword evidence="1" id="KW-1133">Transmembrane helix</keyword>
<evidence type="ECO:0000313" key="4">
    <source>
        <dbReference type="Proteomes" id="UP000886251"/>
    </source>
</evidence>
<dbReference type="InterPro" id="IPR026464">
    <property type="entry name" value="NosD_copper_fam"/>
</dbReference>
<accession>A0A831RMW2</accession>
<comment type="caution">
    <text evidence="3">The sequence shown here is derived from an EMBL/GenBank/DDBJ whole genome shotgun (WGS) entry which is preliminary data.</text>
</comment>
<dbReference type="SMART" id="SM00710">
    <property type="entry name" value="PbH1"/>
    <property type="match status" value="8"/>
</dbReference>
<dbReference type="InterPro" id="IPR012334">
    <property type="entry name" value="Pectin_lyas_fold"/>
</dbReference>
<protein>
    <submittedName>
        <fullName evidence="3">Nitrous oxide reductase family maturation protein NosD</fullName>
    </submittedName>
</protein>
<name>A0A831RMW2_9GAMM</name>
<dbReference type="InterPro" id="IPR006626">
    <property type="entry name" value="PbH1"/>
</dbReference>
<reference evidence="3" key="1">
    <citation type="journal article" date="2020" name="mSystems">
        <title>Genome- and Community-Level Interaction Insights into Carbon Utilization and Element Cycling Functions of Hydrothermarchaeota in Hydrothermal Sediment.</title>
        <authorList>
            <person name="Zhou Z."/>
            <person name="Liu Y."/>
            <person name="Xu W."/>
            <person name="Pan J."/>
            <person name="Luo Z.H."/>
            <person name="Li M."/>
        </authorList>
    </citation>
    <scope>NUCLEOTIDE SEQUENCE [LARGE SCALE GENOMIC DNA]</scope>
    <source>
        <strain evidence="3">HyVt-443</strain>
    </source>
</reference>
<dbReference type="InterPro" id="IPR006633">
    <property type="entry name" value="Carb-bd_sugar_hydrolysis-dom"/>
</dbReference>
<sequence length="488" mass="53194">MLWSVEQPEGRRNDGYAAMTEVLNHSHGQPRRWHRRTIPVAALILATAASLLLIGQSFVAGGPSASYPPLQPLLDAAAPGRLVSPPAGTYSGPVVISRPVVLDGRGEVTIDGLGEGSVLTIDTDGAQVRGLHIRNSGREHNRLDSGIKVRGSFNIIKDNLVEDTLFGIDLEQAHNTIVRRNRVRQQGGEHGLRGDGIRLWYSFDNRITDNEIDGARDFLILDSGRDRITGNLVKNGRYGLFIVNTDQLEISGNRFLGNDMGIFALESEGIVVRDNLIAGSRKAFGSAVGVKESSGVVIEDNVIVRNAIGITLDNSPYEPDTVNRVRHNVVGYNAIGVSFLMDRAGNELEGNWFKGNLAQVAGRGGATATASTWIANIWDDYQGFDSDGDRVGDTPYERWVYSDRLWMDVPMAGFFRGSVSLAVLDFVERLAPFSEPTLLLRDLRPQLRANIDQIPPHDHPLALVEGGITARLPAAALAIPEDREGTTR</sequence>
<dbReference type="EMBL" id="DRKP01000134">
    <property type="protein sequence ID" value="HEB96977.1"/>
    <property type="molecule type" value="Genomic_DNA"/>
</dbReference>
<organism evidence="3 4">
    <name type="scientific">Sedimenticola thiotaurini</name>
    <dbReference type="NCBI Taxonomy" id="1543721"/>
    <lineage>
        <taxon>Bacteria</taxon>
        <taxon>Pseudomonadati</taxon>
        <taxon>Pseudomonadota</taxon>
        <taxon>Gammaproteobacteria</taxon>
        <taxon>Chromatiales</taxon>
        <taxon>Sedimenticolaceae</taxon>
        <taxon>Sedimenticola</taxon>
    </lineage>
</organism>
<dbReference type="AlphaFoldDB" id="A0A831RMW2"/>
<feature type="domain" description="Carbohydrate-binding/sugar hydrolysis" evidence="2">
    <location>
        <begin position="85"/>
        <end position="222"/>
    </location>
</feature>
<dbReference type="SMART" id="SM00722">
    <property type="entry name" value="CASH"/>
    <property type="match status" value="1"/>
</dbReference>
<keyword evidence="1" id="KW-0812">Transmembrane</keyword>
<dbReference type="SUPFAM" id="SSF51126">
    <property type="entry name" value="Pectin lyase-like"/>
    <property type="match status" value="1"/>
</dbReference>